<name>A0A1W4XSG9_AGRPL</name>
<evidence type="ECO:0000256" key="4">
    <source>
        <dbReference type="ARBA" id="ARBA00022989"/>
    </source>
</evidence>
<dbReference type="Gene3D" id="1.20.120.1630">
    <property type="match status" value="1"/>
</dbReference>
<reference evidence="10" key="1">
    <citation type="submission" date="2025-08" db="UniProtKB">
        <authorList>
            <consortium name="RefSeq"/>
        </authorList>
    </citation>
    <scope>IDENTIFICATION</scope>
    <source>
        <tissue evidence="10">Entire body</tissue>
    </source>
</reference>
<evidence type="ECO:0000256" key="7">
    <source>
        <dbReference type="ARBA" id="ARBA00032957"/>
    </source>
</evidence>
<proteinExistence type="inferred from homology"/>
<dbReference type="RefSeq" id="XP_018335370.1">
    <property type="nucleotide sequence ID" value="XM_018479868.1"/>
</dbReference>
<gene>
    <name evidence="10" type="primary">LOC108744221</name>
</gene>
<evidence type="ECO:0000256" key="8">
    <source>
        <dbReference type="SAM" id="Phobius"/>
    </source>
</evidence>
<feature type="transmembrane region" description="Helical" evidence="8">
    <location>
        <begin position="128"/>
        <end position="151"/>
    </location>
</feature>
<comment type="similarity">
    <text evidence="2">Belongs to the nurim family.</text>
</comment>
<evidence type="ECO:0000256" key="3">
    <source>
        <dbReference type="ARBA" id="ARBA00022692"/>
    </source>
</evidence>
<dbReference type="Proteomes" id="UP000192223">
    <property type="component" value="Unplaced"/>
</dbReference>
<evidence type="ECO:0000313" key="10">
    <source>
        <dbReference type="RefSeq" id="XP_018335370.1"/>
    </source>
</evidence>
<feature type="transmembrane region" description="Helical" evidence="8">
    <location>
        <begin position="12"/>
        <end position="36"/>
    </location>
</feature>
<keyword evidence="5 8" id="KW-0472">Membrane</keyword>
<feature type="transmembrane region" description="Helical" evidence="8">
    <location>
        <begin position="48"/>
        <end position="69"/>
    </location>
</feature>
<evidence type="ECO:0000256" key="2">
    <source>
        <dbReference type="ARBA" id="ARBA00010631"/>
    </source>
</evidence>
<sequence length="249" mass="29194">MSALKVIQSVFYTGVALLSVFHTFYTVVDLMAFLSFPNYNLYLLRKEVNGISVTWNLIIDMCLLTAFIFQHSLMTLSSIKDFISKIKLSVLQRSIYVISSSLCLKFLISNWHSTPAVTLWAFNTNRNVIWWSFLVPHIIAWTIIYVGIICMDVNELLGLKQVYYYIKNLPDPLTFKSLELKRLYSHVRHPSFIGFLILLWVTPIMSLDRLLLATILSSYMYLAWNTNQIDYRYQETQYVTKFHELNRVK</sequence>
<dbReference type="OrthoDB" id="10050858at2759"/>
<dbReference type="PANTHER" id="PTHR31040:SF1">
    <property type="entry name" value="NURIM"/>
    <property type="match status" value="1"/>
</dbReference>
<evidence type="ECO:0000256" key="6">
    <source>
        <dbReference type="ARBA" id="ARBA00031700"/>
    </source>
</evidence>
<evidence type="ECO:0000313" key="9">
    <source>
        <dbReference type="Proteomes" id="UP000192223"/>
    </source>
</evidence>
<organism evidence="9 10">
    <name type="scientific">Agrilus planipennis</name>
    <name type="common">Emerald ash borer</name>
    <name type="synonym">Agrilus marcopoli</name>
    <dbReference type="NCBI Taxonomy" id="224129"/>
    <lineage>
        <taxon>Eukaryota</taxon>
        <taxon>Metazoa</taxon>
        <taxon>Ecdysozoa</taxon>
        <taxon>Arthropoda</taxon>
        <taxon>Hexapoda</taxon>
        <taxon>Insecta</taxon>
        <taxon>Pterygota</taxon>
        <taxon>Neoptera</taxon>
        <taxon>Endopterygota</taxon>
        <taxon>Coleoptera</taxon>
        <taxon>Polyphaga</taxon>
        <taxon>Elateriformia</taxon>
        <taxon>Buprestoidea</taxon>
        <taxon>Buprestidae</taxon>
        <taxon>Agrilinae</taxon>
        <taxon>Agrilus</taxon>
    </lineage>
</organism>
<keyword evidence="3 8" id="KW-0812">Transmembrane</keyword>
<dbReference type="AlphaFoldDB" id="A0A1W4XSG9"/>
<accession>A0A1W4XSG9</accession>
<evidence type="ECO:0000256" key="1">
    <source>
        <dbReference type="ARBA" id="ARBA00004473"/>
    </source>
</evidence>
<feature type="transmembrane region" description="Helical" evidence="8">
    <location>
        <begin position="90"/>
        <end position="108"/>
    </location>
</feature>
<protein>
    <recommendedName>
        <fullName evidence="7">Nuclear envelope membrane protein</fullName>
    </recommendedName>
    <alternativeName>
        <fullName evidence="6">Nuclear rim protein</fullName>
    </alternativeName>
</protein>
<dbReference type="GeneID" id="108744221"/>
<evidence type="ECO:0000256" key="5">
    <source>
        <dbReference type="ARBA" id="ARBA00023136"/>
    </source>
</evidence>
<keyword evidence="9" id="KW-1185">Reference proteome</keyword>
<dbReference type="InParanoid" id="A0A1W4XSG9"/>
<comment type="subcellular location">
    <subcellularLocation>
        <location evidence="1">Nucleus inner membrane</location>
        <topology evidence="1">Multi-pass membrane protein</topology>
    </subcellularLocation>
</comment>
<dbReference type="FunCoup" id="A0A1W4XSG9">
    <property type="interactions" value="675"/>
</dbReference>
<dbReference type="PANTHER" id="PTHR31040">
    <property type="entry name" value="NURIM"/>
    <property type="match status" value="1"/>
</dbReference>
<keyword evidence="4 8" id="KW-1133">Transmembrane helix</keyword>
<feature type="transmembrane region" description="Helical" evidence="8">
    <location>
        <begin position="192"/>
        <end position="222"/>
    </location>
</feature>
<dbReference type="KEGG" id="apln:108744221"/>
<dbReference type="GO" id="GO:0005637">
    <property type="term" value="C:nuclear inner membrane"/>
    <property type="evidence" value="ECO:0007669"/>
    <property type="project" value="UniProtKB-SubCell"/>
</dbReference>
<dbReference type="InterPro" id="IPR033580">
    <property type="entry name" value="Nurim-like"/>
</dbReference>